<evidence type="ECO:0000259" key="6">
    <source>
        <dbReference type="Pfam" id="PF14759"/>
    </source>
</evidence>
<dbReference type="Gene3D" id="3.30.390.30">
    <property type="match status" value="1"/>
</dbReference>
<dbReference type="Pfam" id="PF07992">
    <property type="entry name" value="Pyr_redox_2"/>
    <property type="match status" value="1"/>
</dbReference>
<keyword evidence="4 7" id="KW-0560">Oxidoreductase</keyword>
<dbReference type="EMBL" id="JAUBOF010000009">
    <property type="protein sequence ID" value="MDM7487544.1"/>
    <property type="molecule type" value="Genomic_DNA"/>
</dbReference>
<evidence type="ECO:0000259" key="5">
    <source>
        <dbReference type="Pfam" id="PF07992"/>
    </source>
</evidence>
<dbReference type="RefSeq" id="WP_289377811.1">
    <property type="nucleotide sequence ID" value="NZ_JAUBOF010000009.1"/>
</dbReference>
<dbReference type="EC" id="1.-.-.-" evidence="7"/>
<dbReference type="InterPro" id="IPR023753">
    <property type="entry name" value="FAD/NAD-binding_dom"/>
</dbReference>
<dbReference type="InterPro" id="IPR036188">
    <property type="entry name" value="FAD/NAD-bd_sf"/>
</dbReference>
<dbReference type="InterPro" id="IPR050446">
    <property type="entry name" value="FAD-oxidoreductase/Apoptosis"/>
</dbReference>
<dbReference type="SUPFAM" id="SSF55424">
    <property type="entry name" value="FAD/NAD-linked reductases, dimerisation (C-terminal) domain"/>
    <property type="match status" value="1"/>
</dbReference>
<reference evidence="7 8" key="1">
    <citation type="submission" date="2023-06" db="EMBL/GenBank/DDBJ databases">
        <title>Rhodococcus indonesiensis sp. nov a new member of the Rhodococcus ruber lineage isolated from a sediment of neutral hot spring.</title>
        <authorList>
            <person name="Kusuma A.B."/>
            <person name="Fenylestari G."/>
            <person name="Ammar F."/>
            <person name="Nouioui I."/>
            <person name="Goodfellow M."/>
        </authorList>
    </citation>
    <scope>NUCLEOTIDE SEQUENCE [LARGE SCALE GENOMIC DNA]</scope>
    <source>
        <strain evidence="7 8">CSLK01-03</strain>
    </source>
</reference>
<dbReference type="Pfam" id="PF14759">
    <property type="entry name" value="Reductase_C"/>
    <property type="match status" value="1"/>
</dbReference>
<accession>A0ABT7RJW3</accession>
<name>A0ABT7RJW3_9NOCA</name>
<dbReference type="PRINTS" id="PR00469">
    <property type="entry name" value="PNDRDTASEII"/>
</dbReference>
<protein>
    <submittedName>
        <fullName evidence="7">FAD/NAD(P)-binding oxidoreductase</fullName>
        <ecNumber evidence="7">1.-.-.-</ecNumber>
    </submittedName>
</protein>
<organism evidence="7 8">
    <name type="scientific">Rhodococcus indonesiensis</name>
    <dbReference type="NCBI Taxonomy" id="3055869"/>
    <lineage>
        <taxon>Bacteria</taxon>
        <taxon>Bacillati</taxon>
        <taxon>Actinomycetota</taxon>
        <taxon>Actinomycetes</taxon>
        <taxon>Mycobacteriales</taxon>
        <taxon>Nocardiaceae</taxon>
        <taxon>Rhodococcus</taxon>
    </lineage>
</organism>
<evidence type="ECO:0000256" key="2">
    <source>
        <dbReference type="ARBA" id="ARBA00022630"/>
    </source>
</evidence>
<feature type="domain" description="Reductase C-terminal" evidence="6">
    <location>
        <begin position="319"/>
        <end position="382"/>
    </location>
</feature>
<gene>
    <name evidence="7" type="ORF">QT969_04550</name>
</gene>
<dbReference type="GO" id="GO:0016491">
    <property type="term" value="F:oxidoreductase activity"/>
    <property type="evidence" value="ECO:0007669"/>
    <property type="project" value="UniProtKB-KW"/>
</dbReference>
<sequence length="388" mass="41311">MTNTVIVGAGLAGLRAAQRLRETGTCELITIVGDEKHRPYNRPPLSKQLLAGTMSAMECEFDTAADDFEWILGNAATALDVDKRRLHLTDGEIGYDKLIIATGRGARSLPGLPKMDGFHVLRGLDDAVALHSAAQHANRVVIIGGGFIGCEVASSLRVNGVDSVTIVERAATLMPLLGPDIGRFAERLHRDHGVQIHCNTSVTEFRGANRVEQVELDNGKVLDADLVLLSLGSVPNTGWLSGSGLELDQGSVVCDEFCHASGNPDIVAVGDVASWTHRGVGQRVRIEHWSNAADMGAAAAENLFAGVGNKTPYSPVPTFWTDQYDVHFKAAGFVTMADTFVPVDTGAEGKWNWDGLGETGLVAGVTANDNKAFLKYRRTLAGAGTKPS</sequence>
<evidence type="ECO:0000256" key="1">
    <source>
        <dbReference type="ARBA" id="ARBA00001974"/>
    </source>
</evidence>
<evidence type="ECO:0000313" key="7">
    <source>
        <dbReference type="EMBL" id="MDM7487544.1"/>
    </source>
</evidence>
<dbReference type="InterPro" id="IPR028202">
    <property type="entry name" value="Reductase_C"/>
</dbReference>
<keyword evidence="8" id="KW-1185">Reference proteome</keyword>
<comment type="cofactor">
    <cofactor evidence="1">
        <name>FAD</name>
        <dbReference type="ChEBI" id="CHEBI:57692"/>
    </cofactor>
</comment>
<feature type="domain" description="FAD/NAD(P)-binding" evidence="5">
    <location>
        <begin position="3"/>
        <end position="296"/>
    </location>
</feature>
<dbReference type="PANTHER" id="PTHR43557">
    <property type="entry name" value="APOPTOSIS-INDUCING FACTOR 1"/>
    <property type="match status" value="1"/>
</dbReference>
<dbReference type="PANTHER" id="PTHR43557:SF2">
    <property type="entry name" value="RIESKE DOMAIN-CONTAINING PROTEIN-RELATED"/>
    <property type="match status" value="1"/>
</dbReference>
<evidence type="ECO:0000313" key="8">
    <source>
        <dbReference type="Proteomes" id="UP001233164"/>
    </source>
</evidence>
<dbReference type="InterPro" id="IPR016156">
    <property type="entry name" value="FAD/NAD-linked_Rdtase_dimer_sf"/>
</dbReference>
<dbReference type="Gene3D" id="3.50.50.60">
    <property type="entry name" value="FAD/NAD(P)-binding domain"/>
    <property type="match status" value="2"/>
</dbReference>
<keyword evidence="3" id="KW-0274">FAD</keyword>
<proteinExistence type="predicted"/>
<dbReference type="Proteomes" id="UP001233164">
    <property type="component" value="Unassembled WGS sequence"/>
</dbReference>
<evidence type="ECO:0000256" key="3">
    <source>
        <dbReference type="ARBA" id="ARBA00022827"/>
    </source>
</evidence>
<dbReference type="PRINTS" id="PR00368">
    <property type="entry name" value="FADPNR"/>
</dbReference>
<keyword evidence="2" id="KW-0285">Flavoprotein</keyword>
<dbReference type="SUPFAM" id="SSF51905">
    <property type="entry name" value="FAD/NAD(P)-binding domain"/>
    <property type="match status" value="1"/>
</dbReference>
<evidence type="ECO:0000256" key="4">
    <source>
        <dbReference type="ARBA" id="ARBA00023002"/>
    </source>
</evidence>
<comment type="caution">
    <text evidence="7">The sequence shown here is derived from an EMBL/GenBank/DDBJ whole genome shotgun (WGS) entry which is preliminary data.</text>
</comment>